<dbReference type="GO" id="GO:0006952">
    <property type="term" value="P:defense response"/>
    <property type="evidence" value="ECO:0007669"/>
    <property type="project" value="InterPro"/>
</dbReference>
<comment type="caution">
    <text evidence="3">The sequence shown here is derived from an EMBL/GenBank/DDBJ whole genome shotgun (WGS) entry which is preliminary data.</text>
</comment>
<gene>
    <name evidence="3" type="ORF">HanXRQr2_Chr09g0369371</name>
</gene>
<keyword evidence="4" id="KW-1185">Reference proteome</keyword>
<reference evidence="3" key="2">
    <citation type="submission" date="2020-06" db="EMBL/GenBank/DDBJ databases">
        <title>Helianthus annuus Genome sequencing and assembly Release 2.</title>
        <authorList>
            <person name="Gouzy J."/>
            <person name="Langlade N."/>
            <person name="Munos S."/>
        </authorList>
    </citation>
    <scope>NUCLEOTIDE SEQUENCE</scope>
    <source>
        <tissue evidence="3">Leaves</tissue>
    </source>
</reference>
<evidence type="ECO:0000313" key="4">
    <source>
        <dbReference type="Proteomes" id="UP000215914"/>
    </source>
</evidence>
<evidence type="ECO:0000256" key="1">
    <source>
        <dbReference type="ARBA" id="ARBA00022614"/>
    </source>
</evidence>
<dbReference type="InterPro" id="IPR044974">
    <property type="entry name" value="Disease_R_plants"/>
</dbReference>
<dbReference type="EMBL" id="MNCJ02000324">
    <property type="protein sequence ID" value="KAF5789283.1"/>
    <property type="molecule type" value="Genomic_DNA"/>
</dbReference>
<dbReference type="Gramene" id="mRNA:HanXRQr2_Chr09g0369371">
    <property type="protein sequence ID" value="CDS:HanXRQr2_Chr09g0369371.1"/>
    <property type="gene ID" value="HanXRQr2_Chr09g0369371"/>
</dbReference>
<dbReference type="AlphaFoldDB" id="A0A9K3I2U5"/>
<evidence type="ECO:0000313" key="3">
    <source>
        <dbReference type="EMBL" id="KAF5789283.1"/>
    </source>
</evidence>
<sequence>MTTRYEEIKSWLDQYNLEFLAIYGMGGSGKTTLAKYIYDSNQNTFEYVSFVEDIGSRCKGPHDLLKLQEQLLKDILGGKKRKIPSVSRGTCMIEEVLQTKRTLIVLDDIVDHKQLVALLGTGKINAQSKIIITTRENTDTWFDHSYWRCQKYEMRLLNDDESQELLSRHAFGSKIPMAGFKELVLQAVQYCEGNPLALEVLGSSLFKNNTISHWKSQLNLLEKDIDSRLHGVLVRSYMSLPYNSEKELFLHIACFFIGKDMDYVVKILEPDYSATSGEMGKWVKILKDVFFLFHQTKSS</sequence>
<dbReference type="Pfam" id="PF00931">
    <property type="entry name" value="NB-ARC"/>
    <property type="match status" value="1"/>
</dbReference>
<keyword evidence="1" id="KW-0433">Leucine-rich repeat</keyword>
<dbReference type="Proteomes" id="UP000215914">
    <property type="component" value="Unassembled WGS sequence"/>
</dbReference>
<dbReference type="PANTHER" id="PTHR11017:SF307">
    <property type="entry name" value="TIR DOMAIN, P-LOOP CONTAINING NUCLEOSIDE TRIPHOSPHATE HYDROLASE"/>
    <property type="match status" value="1"/>
</dbReference>
<dbReference type="GO" id="GO:0016787">
    <property type="term" value="F:hydrolase activity"/>
    <property type="evidence" value="ECO:0007669"/>
    <property type="project" value="UniProtKB-KW"/>
</dbReference>
<keyword evidence="3" id="KW-0378">Hydrolase</keyword>
<evidence type="ECO:0000259" key="2">
    <source>
        <dbReference type="Pfam" id="PF00931"/>
    </source>
</evidence>
<name>A0A9K3I2U5_HELAN</name>
<dbReference type="InterPro" id="IPR027417">
    <property type="entry name" value="P-loop_NTPase"/>
</dbReference>
<organism evidence="3 4">
    <name type="scientific">Helianthus annuus</name>
    <name type="common">Common sunflower</name>
    <dbReference type="NCBI Taxonomy" id="4232"/>
    <lineage>
        <taxon>Eukaryota</taxon>
        <taxon>Viridiplantae</taxon>
        <taxon>Streptophyta</taxon>
        <taxon>Embryophyta</taxon>
        <taxon>Tracheophyta</taxon>
        <taxon>Spermatophyta</taxon>
        <taxon>Magnoliopsida</taxon>
        <taxon>eudicotyledons</taxon>
        <taxon>Gunneridae</taxon>
        <taxon>Pentapetalae</taxon>
        <taxon>asterids</taxon>
        <taxon>campanulids</taxon>
        <taxon>Asterales</taxon>
        <taxon>Asteraceae</taxon>
        <taxon>Asteroideae</taxon>
        <taxon>Heliantheae alliance</taxon>
        <taxon>Heliantheae</taxon>
        <taxon>Helianthus</taxon>
    </lineage>
</organism>
<dbReference type="GO" id="GO:0043531">
    <property type="term" value="F:ADP binding"/>
    <property type="evidence" value="ECO:0007669"/>
    <property type="project" value="InterPro"/>
</dbReference>
<dbReference type="InterPro" id="IPR042197">
    <property type="entry name" value="Apaf_helical"/>
</dbReference>
<dbReference type="PANTHER" id="PTHR11017">
    <property type="entry name" value="LEUCINE-RICH REPEAT-CONTAINING PROTEIN"/>
    <property type="match status" value="1"/>
</dbReference>
<proteinExistence type="predicted"/>
<dbReference type="SUPFAM" id="SSF52540">
    <property type="entry name" value="P-loop containing nucleoside triphosphate hydrolases"/>
    <property type="match status" value="1"/>
</dbReference>
<dbReference type="Gene3D" id="3.40.50.300">
    <property type="entry name" value="P-loop containing nucleotide triphosphate hydrolases"/>
    <property type="match status" value="1"/>
</dbReference>
<dbReference type="InterPro" id="IPR002182">
    <property type="entry name" value="NB-ARC"/>
</dbReference>
<dbReference type="Gene3D" id="1.10.8.430">
    <property type="entry name" value="Helical domain of apoptotic protease-activating factors"/>
    <property type="match status" value="1"/>
</dbReference>
<reference evidence="3" key="1">
    <citation type="journal article" date="2017" name="Nature">
        <title>The sunflower genome provides insights into oil metabolism, flowering and Asterid evolution.</title>
        <authorList>
            <person name="Badouin H."/>
            <person name="Gouzy J."/>
            <person name="Grassa C.J."/>
            <person name="Murat F."/>
            <person name="Staton S.E."/>
            <person name="Cottret L."/>
            <person name="Lelandais-Briere C."/>
            <person name="Owens G.L."/>
            <person name="Carrere S."/>
            <person name="Mayjonade B."/>
            <person name="Legrand L."/>
            <person name="Gill N."/>
            <person name="Kane N.C."/>
            <person name="Bowers J.E."/>
            <person name="Hubner S."/>
            <person name="Bellec A."/>
            <person name="Berard A."/>
            <person name="Berges H."/>
            <person name="Blanchet N."/>
            <person name="Boniface M.C."/>
            <person name="Brunel D."/>
            <person name="Catrice O."/>
            <person name="Chaidir N."/>
            <person name="Claudel C."/>
            <person name="Donnadieu C."/>
            <person name="Faraut T."/>
            <person name="Fievet G."/>
            <person name="Helmstetter N."/>
            <person name="King M."/>
            <person name="Knapp S.J."/>
            <person name="Lai Z."/>
            <person name="Le Paslier M.C."/>
            <person name="Lippi Y."/>
            <person name="Lorenzon L."/>
            <person name="Mandel J.R."/>
            <person name="Marage G."/>
            <person name="Marchand G."/>
            <person name="Marquand E."/>
            <person name="Bret-Mestries E."/>
            <person name="Morien E."/>
            <person name="Nambeesan S."/>
            <person name="Nguyen T."/>
            <person name="Pegot-Espagnet P."/>
            <person name="Pouilly N."/>
            <person name="Raftis F."/>
            <person name="Sallet E."/>
            <person name="Schiex T."/>
            <person name="Thomas J."/>
            <person name="Vandecasteele C."/>
            <person name="Vares D."/>
            <person name="Vear F."/>
            <person name="Vautrin S."/>
            <person name="Crespi M."/>
            <person name="Mangin B."/>
            <person name="Burke J.M."/>
            <person name="Salse J."/>
            <person name="Munos S."/>
            <person name="Vincourt P."/>
            <person name="Rieseberg L.H."/>
            <person name="Langlade N.B."/>
        </authorList>
    </citation>
    <scope>NUCLEOTIDE SEQUENCE</scope>
    <source>
        <tissue evidence="3">Leaves</tissue>
    </source>
</reference>
<feature type="domain" description="NB-ARC" evidence="2">
    <location>
        <begin position="3"/>
        <end position="172"/>
    </location>
</feature>
<protein>
    <submittedName>
        <fullName evidence="3">P-loop containing nucleoside triphosphate hydrolase</fullName>
    </submittedName>
</protein>
<dbReference type="PRINTS" id="PR00364">
    <property type="entry name" value="DISEASERSIST"/>
</dbReference>
<accession>A0A9K3I2U5</accession>